<evidence type="ECO:0000259" key="1">
    <source>
        <dbReference type="Pfam" id="PF09414"/>
    </source>
</evidence>
<evidence type="ECO:0000313" key="3">
    <source>
        <dbReference type="EMBL" id="KAL0491996.1"/>
    </source>
</evidence>
<protein>
    <submittedName>
        <fullName evidence="3">RNA-editing ligase 1, mitochondrial</fullName>
    </submittedName>
</protein>
<dbReference type="Proteomes" id="UP001431209">
    <property type="component" value="Unassembled WGS sequence"/>
</dbReference>
<dbReference type="SUPFAM" id="SSF56091">
    <property type="entry name" value="DNA ligase/mRNA capping enzyme, catalytic domain"/>
    <property type="match status" value="1"/>
</dbReference>
<dbReference type="GO" id="GO:0016874">
    <property type="term" value="F:ligase activity"/>
    <property type="evidence" value="ECO:0007669"/>
    <property type="project" value="UniProtKB-KW"/>
</dbReference>
<keyword evidence="3" id="KW-0436">Ligase</keyword>
<comment type="caution">
    <text evidence="3">The sequence shown here is derived from an EMBL/GenBank/DDBJ whole genome shotgun (WGS) entry which is preliminary data.</text>
</comment>
<evidence type="ECO:0000313" key="4">
    <source>
        <dbReference type="Proteomes" id="UP001431209"/>
    </source>
</evidence>
<sequence>MSDFVGYVSIKPACQKHGKKVQKDKGFNSVKEWIVFEKVHGSNFSFIVKEQDGTKIVKCARRTAEITDPKSYFPEAVKTVREKYNKCAENLYDSVVDLFKNSDFGAVAKVTIYGELFGGRYPHPEVENVALQKPIFTEVSYTPNFDFYGFDVLVTFSDNRTTWLTPDELLQEFPKAGFIIHAKPLFRGTFEEALGYNTEFGSTLPSLFYNLPPLTEKHLESDPVVNIVEGVVIKPNTNFHIRQERIIIKKKNLKFTEKKEFVEKTRNINDGLDSDESREAWKNIETFVTVNRLKNAKSKVGEELVGKQLSEVVVLFSQDVIKDYWEDHKQEWDKLKLSDQDLLMKKLRRQTFEMIREL</sequence>
<organism evidence="3 4">
    <name type="scientific">Acrasis kona</name>
    <dbReference type="NCBI Taxonomy" id="1008807"/>
    <lineage>
        <taxon>Eukaryota</taxon>
        <taxon>Discoba</taxon>
        <taxon>Heterolobosea</taxon>
        <taxon>Tetramitia</taxon>
        <taxon>Eutetramitia</taxon>
        <taxon>Acrasidae</taxon>
        <taxon>Acrasis</taxon>
    </lineage>
</organism>
<reference evidence="3 4" key="1">
    <citation type="submission" date="2024-03" db="EMBL/GenBank/DDBJ databases">
        <title>The Acrasis kona genome and developmental transcriptomes reveal deep origins of eukaryotic multicellular pathways.</title>
        <authorList>
            <person name="Sheikh S."/>
            <person name="Fu C.-J."/>
            <person name="Brown M.W."/>
            <person name="Baldauf S.L."/>
        </authorList>
    </citation>
    <scope>NUCLEOTIDE SEQUENCE [LARGE SCALE GENOMIC DNA]</scope>
    <source>
        <strain evidence="3 4">ATCC MYA-3509</strain>
    </source>
</reference>
<accession>A0AAW2ZQ59</accession>
<name>A0AAW2ZQ59_9EUKA</name>
<feature type="domain" description="RNA ligase" evidence="1">
    <location>
        <begin position="31"/>
        <end position="250"/>
    </location>
</feature>
<dbReference type="AlphaFoldDB" id="A0AAW2ZQ59"/>
<dbReference type="Gene3D" id="1.10.10.1810">
    <property type="entry name" value="RNA ligase"/>
    <property type="match status" value="1"/>
</dbReference>
<dbReference type="InterPro" id="IPR041948">
    <property type="entry name" value="Rnl1/2_C_sf"/>
</dbReference>
<dbReference type="Gene3D" id="3.30.470.30">
    <property type="entry name" value="DNA ligase/mRNA capping enzyme"/>
    <property type="match status" value="1"/>
</dbReference>
<dbReference type="EMBL" id="JAOPGA020001893">
    <property type="protein sequence ID" value="KAL0491996.1"/>
    <property type="molecule type" value="Genomic_DNA"/>
</dbReference>
<feature type="domain" description="RNA ligase 2 C-terminal" evidence="2">
    <location>
        <begin position="274"/>
        <end position="350"/>
    </location>
</feature>
<dbReference type="Gene3D" id="3.30.1490.70">
    <property type="match status" value="1"/>
</dbReference>
<gene>
    <name evidence="3" type="ORF">AKO1_010126</name>
</gene>
<keyword evidence="4" id="KW-1185">Reference proteome</keyword>
<dbReference type="Pfam" id="PF18043">
    <property type="entry name" value="T4_Rnl2_C"/>
    <property type="match status" value="1"/>
</dbReference>
<dbReference type="InterPro" id="IPR021122">
    <property type="entry name" value="RNA_ligase_dom_REL/Rnl2"/>
</dbReference>
<dbReference type="InterPro" id="IPR040609">
    <property type="entry name" value="Rnl2_C"/>
</dbReference>
<evidence type="ECO:0000259" key="2">
    <source>
        <dbReference type="Pfam" id="PF18043"/>
    </source>
</evidence>
<dbReference type="Pfam" id="PF09414">
    <property type="entry name" value="RNA_ligase"/>
    <property type="match status" value="1"/>
</dbReference>
<proteinExistence type="predicted"/>